<sequence length="40" mass="4884">MKKIQAHILKIKKWNQELDKIEEEKINLLEMFSNLCNLQK</sequence>
<dbReference type="Proteomes" id="UP001163387">
    <property type="component" value="Chromosome"/>
</dbReference>
<feature type="coiled-coil region" evidence="1">
    <location>
        <begin position="4"/>
        <end position="31"/>
    </location>
</feature>
<gene>
    <name evidence="2" type="ORF">SHM_10560</name>
</gene>
<dbReference type="RefSeq" id="WP_281749409.1">
    <property type="nucleotide sequence ID" value="NZ_AP026933.1"/>
</dbReference>
<evidence type="ECO:0000313" key="2">
    <source>
        <dbReference type="EMBL" id="BDT03410.1"/>
    </source>
</evidence>
<evidence type="ECO:0000256" key="1">
    <source>
        <dbReference type="SAM" id="Coils"/>
    </source>
</evidence>
<protein>
    <recommendedName>
        <fullName evidence="4">Transposase</fullName>
    </recommendedName>
</protein>
<evidence type="ECO:0000313" key="3">
    <source>
        <dbReference type="Proteomes" id="UP001163387"/>
    </source>
</evidence>
<reference evidence="2 3" key="1">
    <citation type="journal article" date="2022" name="Front. Microbiol.">
        <title>Male-killing mechanisms vary between Spiroplasma species.</title>
        <authorList>
            <person name="Arai H."/>
            <person name="Inoue M."/>
            <person name="Kageyama D."/>
        </authorList>
    </citation>
    <scope>NUCLEOTIDE SEQUENCE [LARGE SCALE GENOMIC DNA]</scope>
    <source>
        <strain evidence="3">sHm</strain>
    </source>
</reference>
<organism evidence="2 3">
    <name type="scientific">Spiroplasma ixodetis</name>
    <dbReference type="NCBI Taxonomy" id="2141"/>
    <lineage>
        <taxon>Bacteria</taxon>
        <taxon>Bacillati</taxon>
        <taxon>Mycoplasmatota</taxon>
        <taxon>Mollicutes</taxon>
        <taxon>Entomoplasmatales</taxon>
        <taxon>Spiroplasmataceae</taxon>
        <taxon>Spiroplasma</taxon>
    </lineage>
</organism>
<evidence type="ECO:0008006" key="4">
    <source>
        <dbReference type="Google" id="ProtNLM"/>
    </source>
</evidence>
<accession>A0ABM8BU89</accession>
<name>A0ABM8BU89_9MOLU</name>
<proteinExistence type="predicted"/>
<dbReference type="EMBL" id="AP026933">
    <property type="protein sequence ID" value="BDT03410.1"/>
    <property type="molecule type" value="Genomic_DNA"/>
</dbReference>
<keyword evidence="1" id="KW-0175">Coiled coil</keyword>
<keyword evidence="3" id="KW-1185">Reference proteome</keyword>